<evidence type="ECO:0000256" key="2">
    <source>
        <dbReference type="RuleBase" id="RU003860"/>
    </source>
</evidence>
<dbReference type="PANTHER" id="PTHR46229">
    <property type="entry name" value="BOLA TRANSCRIPTION REGULATOR"/>
    <property type="match status" value="1"/>
</dbReference>
<dbReference type="GO" id="GO:0006351">
    <property type="term" value="P:DNA-templated transcription"/>
    <property type="evidence" value="ECO:0007669"/>
    <property type="project" value="TreeGrafter"/>
</dbReference>
<dbReference type="PANTHER" id="PTHR46229:SF2">
    <property type="entry name" value="BOLA-LIKE PROTEIN 1"/>
    <property type="match status" value="1"/>
</dbReference>
<name>A0A327WXJ1_9GAMM</name>
<dbReference type="EMBL" id="QLMD01000007">
    <property type="protein sequence ID" value="RAJ96934.1"/>
    <property type="molecule type" value="Genomic_DNA"/>
</dbReference>
<gene>
    <name evidence="3" type="ORF">B0I24_107149</name>
</gene>
<dbReference type="Pfam" id="PF01722">
    <property type="entry name" value="BolA"/>
    <property type="match status" value="1"/>
</dbReference>
<evidence type="ECO:0000313" key="4">
    <source>
        <dbReference type="Proteomes" id="UP000249203"/>
    </source>
</evidence>
<sequence length="105" mass="11590">MNISMQSIIEQKLAALAPTFLEVANESHMHGGPATESHFKVTLVTEQFEGERLLARHRKVNQILATELAGSIHALALHTYTPDEWYKRQNAPQSPACLGGSKLDP</sequence>
<evidence type="ECO:0000313" key="3">
    <source>
        <dbReference type="EMBL" id="RAJ96934.1"/>
    </source>
</evidence>
<comment type="caution">
    <text evidence="3">The sequence shown here is derived from an EMBL/GenBank/DDBJ whole genome shotgun (WGS) entry which is preliminary data.</text>
</comment>
<dbReference type="InterPro" id="IPR002634">
    <property type="entry name" value="BolA"/>
</dbReference>
<dbReference type="AlphaFoldDB" id="A0A327WXJ1"/>
<dbReference type="Proteomes" id="UP000249203">
    <property type="component" value="Unassembled WGS sequence"/>
</dbReference>
<reference evidence="3 4" key="1">
    <citation type="submission" date="2018-06" db="EMBL/GenBank/DDBJ databases">
        <title>Genomic Encyclopedia of Type Strains, Phase III (KMG-III): the genomes of soil and plant-associated and newly described type strains.</title>
        <authorList>
            <person name="Whitman W."/>
        </authorList>
    </citation>
    <scope>NUCLEOTIDE SEQUENCE [LARGE SCALE GENOMIC DNA]</scope>
    <source>
        <strain evidence="3 4">CGMCC 1.15366</strain>
    </source>
</reference>
<dbReference type="InterPro" id="IPR050961">
    <property type="entry name" value="BolA/IbaG_stress_morph_reg"/>
</dbReference>
<organism evidence="3 4">
    <name type="scientific">Aliidiomarina maris</name>
    <dbReference type="NCBI Taxonomy" id="531312"/>
    <lineage>
        <taxon>Bacteria</taxon>
        <taxon>Pseudomonadati</taxon>
        <taxon>Pseudomonadota</taxon>
        <taxon>Gammaproteobacteria</taxon>
        <taxon>Alteromonadales</taxon>
        <taxon>Idiomarinaceae</taxon>
        <taxon>Aliidiomarina</taxon>
    </lineage>
</organism>
<comment type="similarity">
    <text evidence="1 2">Belongs to the BolA/IbaG family.</text>
</comment>
<proteinExistence type="inferred from homology"/>
<evidence type="ECO:0000256" key="1">
    <source>
        <dbReference type="ARBA" id="ARBA00005578"/>
    </source>
</evidence>
<protein>
    <submittedName>
        <fullName evidence="3">BolA protein family transcriptional regulator</fullName>
    </submittedName>
</protein>
<dbReference type="GO" id="GO:0005829">
    <property type="term" value="C:cytosol"/>
    <property type="evidence" value="ECO:0007669"/>
    <property type="project" value="TreeGrafter"/>
</dbReference>
<accession>A0A327WXJ1</accession>
<dbReference type="Gene3D" id="3.10.20.90">
    <property type="entry name" value="Phosphatidylinositol 3-kinase Catalytic Subunit, Chain A, domain 1"/>
    <property type="match status" value="1"/>
</dbReference>
<dbReference type="InterPro" id="IPR036065">
    <property type="entry name" value="BolA-like_sf"/>
</dbReference>
<dbReference type="SUPFAM" id="SSF82657">
    <property type="entry name" value="BolA-like"/>
    <property type="match status" value="1"/>
</dbReference>
<dbReference type="PIRSF" id="PIRSF003113">
    <property type="entry name" value="BolA"/>
    <property type="match status" value="1"/>
</dbReference>